<dbReference type="Pfam" id="PF01321">
    <property type="entry name" value="Creatinase_N"/>
    <property type="match status" value="1"/>
</dbReference>
<dbReference type="PANTHER" id="PTHR46112">
    <property type="entry name" value="AMINOPEPTIDASE"/>
    <property type="match status" value="1"/>
</dbReference>
<dbReference type="eggNOG" id="COG0006">
    <property type="taxonomic scope" value="Bacteria"/>
</dbReference>
<dbReference type="InterPro" id="IPR036005">
    <property type="entry name" value="Creatinase/aminopeptidase-like"/>
</dbReference>
<dbReference type="PATRIC" id="fig|194439.7.peg.1945"/>
<dbReference type="InterPro" id="IPR029149">
    <property type="entry name" value="Creatin/AminoP/Spt16_N"/>
</dbReference>
<dbReference type="SUPFAM" id="SSF53092">
    <property type="entry name" value="Creatinase/prolidase N-terminal domain"/>
    <property type="match status" value="1"/>
</dbReference>
<accession>Q8KAL1</accession>
<name>Q8KAL1_CHLTE</name>
<dbReference type="InterPro" id="IPR050659">
    <property type="entry name" value="Peptidase_M24B"/>
</dbReference>
<evidence type="ECO:0000259" key="2">
    <source>
        <dbReference type="Pfam" id="PF01321"/>
    </source>
</evidence>
<dbReference type="STRING" id="194439.CT2145"/>
<feature type="domain" description="Creatinase N-terminal" evidence="2">
    <location>
        <begin position="9"/>
        <end position="130"/>
    </location>
</feature>
<sequence length="387" mass="42133">MTRIEIGERIRRLQARLAESGMQAALLLMPVDIFYFTGTRQNSALWVPAEGKPVLLVRKSLVRAKAEGLIDDIRPFPSSKELSALLGREGDKVGMTFDAVPMAQHAWYSKVLPGRTFADVTMIVRELRSVKSSAEIEMLRHSAEMLVSIFFEVPTFLKTGMREVDLAAEVEYRLRRIGHEGYVRMRAFNQELFGGMVVSGGAASYGFFDGAVTGKGLSSASPQGASLDAIRENEPVLVDFAGVFNGYIIDMTRMFVIGRLDPELQRAFDVSLEIQEAVRRAMVPGAIGEEIYKQAAAMAEAAGLGCNFMGMPGEQSRFVGHGVGLELDELPLLAQGFGMPLQAGQVVAVEPKFVIPGKGAIGIENTFVVTEHGGERLTGLSDEVVEL</sequence>
<dbReference type="KEGG" id="cte:CT2145"/>
<organism evidence="3 4">
    <name type="scientific">Chlorobaculum tepidum (strain ATCC 49652 / DSM 12025 / NBRC 103806 / TLS)</name>
    <name type="common">Chlorobium tepidum</name>
    <dbReference type="NCBI Taxonomy" id="194439"/>
    <lineage>
        <taxon>Bacteria</taxon>
        <taxon>Pseudomonadati</taxon>
        <taxon>Chlorobiota</taxon>
        <taxon>Chlorobiia</taxon>
        <taxon>Chlorobiales</taxon>
        <taxon>Chlorobiaceae</taxon>
        <taxon>Chlorobaculum</taxon>
    </lineage>
</organism>
<dbReference type="Proteomes" id="UP000001007">
    <property type="component" value="Chromosome"/>
</dbReference>
<evidence type="ECO:0000313" key="4">
    <source>
        <dbReference type="Proteomes" id="UP000001007"/>
    </source>
</evidence>
<gene>
    <name evidence="3" type="ordered locus">CT2145</name>
</gene>
<dbReference type="HOGENOM" id="CLU_017266_10_0_10"/>
<dbReference type="AlphaFoldDB" id="Q8KAL1"/>
<dbReference type="CDD" id="cd01066">
    <property type="entry name" value="APP_MetAP"/>
    <property type="match status" value="1"/>
</dbReference>
<dbReference type="EMBL" id="AE006470">
    <property type="protein sequence ID" value="AAM73361.1"/>
    <property type="molecule type" value="Genomic_DNA"/>
</dbReference>
<feature type="domain" description="Peptidase M24" evidence="1">
    <location>
        <begin position="138"/>
        <end position="371"/>
    </location>
</feature>
<dbReference type="InterPro" id="IPR000587">
    <property type="entry name" value="Creatinase_N"/>
</dbReference>
<keyword evidence="4" id="KW-1185">Reference proteome</keyword>
<dbReference type="OrthoDB" id="9806388at2"/>
<dbReference type="Pfam" id="PF00557">
    <property type="entry name" value="Peptidase_M24"/>
    <property type="match status" value="1"/>
</dbReference>
<evidence type="ECO:0000259" key="1">
    <source>
        <dbReference type="Pfam" id="PF00557"/>
    </source>
</evidence>
<dbReference type="Gene3D" id="3.90.230.10">
    <property type="entry name" value="Creatinase/methionine aminopeptidase superfamily"/>
    <property type="match status" value="1"/>
</dbReference>
<protein>
    <submittedName>
        <fullName evidence="3">Peptidase, M24 family protein</fullName>
    </submittedName>
</protein>
<dbReference type="SUPFAM" id="SSF55920">
    <property type="entry name" value="Creatinase/aminopeptidase"/>
    <property type="match status" value="1"/>
</dbReference>
<dbReference type="Gene3D" id="3.40.350.10">
    <property type="entry name" value="Creatinase/prolidase N-terminal domain"/>
    <property type="match status" value="1"/>
</dbReference>
<evidence type="ECO:0000313" key="3">
    <source>
        <dbReference type="EMBL" id="AAM73361.1"/>
    </source>
</evidence>
<dbReference type="InterPro" id="IPR000994">
    <property type="entry name" value="Pept_M24"/>
</dbReference>
<dbReference type="EnsemblBacteria" id="AAM73361">
    <property type="protein sequence ID" value="AAM73361"/>
    <property type="gene ID" value="CT2145"/>
</dbReference>
<dbReference type="PANTHER" id="PTHR46112:SF2">
    <property type="entry name" value="XAA-PRO AMINOPEPTIDASE P-RELATED"/>
    <property type="match status" value="1"/>
</dbReference>
<proteinExistence type="predicted"/>
<reference evidence="3 4" key="1">
    <citation type="journal article" date="2002" name="Proc. Natl. Acad. Sci. U.S.A.">
        <title>The complete genome sequence of Chlorobium tepidum TLS, a photosynthetic, anaerobic, green-sulfur bacterium.</title>
        <authorList>
            <person name="Eisen J.A."/>
            <person name="Nelson K.E."/>
            <person name="Paulsen I.T."/>
            <person name="Heidelberg J.F."/>
            <person name="Wu M."/>
            <person name="Dodson R.J."/>
            <person name="Deboy R."/>
            <person name="Gwinn M.L."/>
            <person name="Nelson W.C."/>
            <person name="Haft D.H."/>
            <person name="Hickey E.K."/>
            <person name="Peterson J.D."/>
            <person name="Durkin A.S."/>
            <person name="Kolonay J.L."/>
            <person name="Yang F."/>
            <person name="Holt I."/>
            <person name="Umayam L.A."/>
            <person name="Mason T."/>
            <person name="Brenner M."/>
            <person name="Shea T.P."/>
            <person name="Parksey D."/>
            <person name="Nierman W.C."/>
            <person name="Feldblyum T.V."/>
            <person name="Hansen C.L."/>
            <person name="Craven M.B."/>
            <person name="Radune D."/>
            <person name="Vamathevan J."/>
            <person name="Khouri H."/>
            <person name="White O."/>
            <person name="Gruber T.M."/>
            <person name="Ketchum K.A."/>
            <person name="Venter J.C."/>
            <person name="Tettelin H."/>
            <person name="Bryant D.A."/>
            <person name="Fraser C.M."/>
        </authorList>
    </citation>
    <scope>NUCLEOTIDE SEQUENCE [LARGE SCALE GENOMIC DNA]</scope>
    <source>
        <strain evidence="4">ATCC 49652 / DSM 12025 / NBRC 103806 / TLS</strain>
    </source>
</reference>